<dbReference type="InterPro" id="IPR051261">
    <property type="entry name" value="NLR"/>
</dbReference>
<reference evidence="3" key="2">
    <citation type="submission" date="2025-09" db="UniProtKB">
        <authorList>
            <consortium name="Ensembl"/>
        </authorList>
    </citation>
    <scope>IDENTIFICATION</scope>
</reference>
<dbReference type="Ensembl" id="ENSSDUT00000023740.1">
    <property type="protein sequence ID" value="ENSSDUP00000023307.1"/>
    <property type="gene ID" value="ENSSDUG00000016950.1"/>
</dbReference>
<dbReference type="PANTHER" id="PTHR24106">
    <property type="entry name" value="NACHT, LRR AND CARD DOMAINS-CONTAINING"/>
    <property type="match status" value="1"/>
</dbReference>
<evidence type="ECO:0000256" key="2">
    <source>
        <dbReference type="ARBA" id="ARBA00022737"/>
    </source>
</evidence>
<keyword evidence="4" id="KW-1185">Reference proteome</keyword>
<dbReference type="GeneTree" id="ENSGT01150000287022"/>
<dbReference type="Proteomes" id="UP000261420">
    <property type="component" value="Unplaced"/>
</dbReference>
<organism evidence="3 4">
    <name type="scientific">Seriola dumerili</name>
    <name type="common">Greater amberjack</name>
    <name type="synonym">Caranx dumerili</name>
    <dbReference type="NCBI Taxonomy" id="41447"/>
    <lineage>
        <taxon>Eukaryota</taxon>
        <taxon>Metazoa</taxon>
        <taxon>Chordata</taxon>
        <taxon>Craniata</taxon>
        <taxon>Vertebrata</taxon>
        <taxon>Euteleostomi</taxon>
        <taxon>Actinopterygii</taxon>
        <taxon>Neopterygii</taxon>
        <taxon>Teleostei</taxon>
        <taxon>Neoteleostei</taxon>
        <taxon>Acanthomorphata</taxon>
        <taxon>Carangaria</taxon>
        <taxon>Carangiformes</taxon>
        <taxon>Carangidae</taxon>
        <taxon>Seriola</taxon>
    </lineage>
</organism>
<dbReference type="AlphaFoldDB" id="A0A3B4UYF4"/>
<dbReference type="Gene3D" id="3.80.10.10">
    <property type="entry name" value="Ribonuclease Inhibitor"/>
    <property type="match status" value="1"/>
</dbReference>
<name>A0A3B4UYF4_SERDU</name>
<protein>
    <submittedName>
        <fullName evidence="3">Uncharacterized protein</fullName>
    </submittedName>
</protein>
<dbReference type="SUPFAM" id="SSF52047">
    <property type="entry name" value="RNI-like"/>
    <property type="match status" value="1"/>
</dbReference>
<evidence type="ECO:0000256" key="1">
    <source>
        <dbReference type="ARBA" id="ARBA00022614"/>
    </source>
</evidence>
<accession>A0A3B4UYF4</accession>
<keyword evidence="1" id="KW-0433">Leucine-rich repeat</keyword>
<evidence type="ECO:0000313" key="4">
    <source>
        <dbReference type="Proteomes" id="UP000261420"/>
    </source>
</evidence>
<evidence type="ECO:0000313" key="3">
    <source>
        <dbReference type="Ensembl" id="ENSSDUP00000023307.1"/>
    </source>
</evidence>
<reference evidence="3" key="1">
    <citation type="submission" date="2025-08" db="UniProtKB">
        <authorList>
            <consortium name="Ensembl"/>
        </authorList>
    </citation>
    <scope>IDENTIFICATION</scope>
</reference>
<proteinExistence type="predicted"/>
<dbReference type="InterPro" id="IPR032675">
    <property type="entry name" value="LRR_dom_sf"/>
</dbReference>
<sequence length="131" mass="14288">PLQLFNIYTVQCLKVNEALWIGGGELFRCRLTEISCSSLASALKSNPSHLRELDLSENDLQDPDVKQLRDLVESPDCRLETLRSVKGAESVLAASISIVLNTVSEQRASVSCKPPTFSVAASLSEAVRGER</sequence>
<keyword evidence="2" id="KW-0677">Repeat</keyword>